<dbReference type="PANTHER" id="PTHR38482:SF1">
    <property type="entry name" value="DMT FAMILY PROTEIN"/>
    <property type="match status" value="1"/>
</dbReference>
<feature type="transmembrane region" description="Helical" evidence="1">
    <location>
        <begin position="41"/>
        <end position="58"/>
    </location>
</feature>
<reference evidence="2" key="1">
    <citation type="submission" date="2019-08" db="EMBL/GenBank/DDBJ databases">
        <authorList>
            <person name="Kucharzyk K."/>
            <person name="Murdoch R.W."/>
            <person name="Higgins S."/>
            <person name="Loffler F."/>
        </authorList>
    </citation>
    <scope>NUCLEOTIDE SEQUENCE</scope>
</reference>
<keyword evidence="1" id="KW-0472">Membrane</keyword>
<gene>
    <name evidence="2" type="ORF">SDC9_93821</name>
</gene>
<feature type="transmembrane region" description="Helical" evidence="1">
    <location>
        <begin position="64"/>
        <end position="84"/>
    </location>
</feature>
<proteinExistence type="predicted"/>
<feature type="transmembrane region" description="Helical" evidence="1">
    <location>
        <begin position="129"/>
        <end position="146"/>
    </location>
</feature>
<organism evidence="2">
    <name type="scientific">bioreactor metagenome</name>
    <dbReference type="NCBI Taxonomy" id="1076179"/>
    <lineage>
        <taxon>unclassified sequences</taxon>
        <taxon>metagenomes</taxon>
        <taxon>ecological metagenomes</taxon>
    </lineage>
</organism>
<keyword evidence="1" id="KW-0812">Transmembrane</keyword>
<accession>A0A645A8C5</accession>
<dbReference type="AlphaFoldDB" id="A0A645A8C5"/>
<keyword evidence="1" id="KW-1133">Transmembrane helix</keyword>
<sequence>MRLPRGGLVSIARNHFLVIYYLFGNILIYRKEESVMLRYTAPLILLFVSNIFMTYAWYGHLKYVGAKPLIVAILVSWGVAFFEYCFQVPANRIGHAVYSLPQLKIMQEVITMAIFAGFSFFVMKEKLSLNYLWASFCMVGAVFFIFRGN</sequence>
<name>A0A645A8C5_9ZZZZ</name>
<dbReference type="Pfam" id="PF04342">
    <property type="entry name" value="DMT_6"/>
    <property type="match status" value="1"/>
</dbReference>
<evidence type="ECO:0000256" key="1">
    <source>
        <dbReference type="SAM" id="Phobius"/>
    </source>
</evidence>
<dbReference type="EMBL" id="VSSQ01011543">
    <property type="protein sequence ID" value="MPM47113.1"/>
    <property type="molecule type" value="Genomic_DNA"/>
</dbReference>
<evidence type="ECO:0008006" key="3">
    <source>
        <dbReference type="Google" id="ProtNLM"/>
    </source>
</evidence>
<protein>
    <recommendedName>
        <fullName evidence="3">DMT family protein</fullName>
    </recommendedName>
</protein>
<comment type="caution">
    <text evidence="2">The sequence shown here is derived from an EMBL/GenBank/DDBJ whole genome shotgun (WGS) entry which is preliminary data.</text>
</comment>
<feature type="transmembrane region" description="Helical" evidence="1">
    <location>
        <begin position="105"/>
        <end position="123"/>
    </location>
</feature>
<evidence type="ECO:0000313" key="2">
    <source>
        <dbReference type="EMBL" id="MPM47113.1"/>
    </source>
</evidence>
<dbReference type="InterPro" id="IPR007437">
    <property type="entry name" value="DUF486"/>
</dbReference>
<feature type="transmembrane region" description="Helical" evidence="1">
    <location>
        <begin position="12"/>
        <end position="29"/>
    </location>
</feature>
<dbReference type="PANTHER" id="PTHR38482">
    <property type="entry name" value="DMT FAMILY PROTEIN"/>
    <property type="match status" value="1"/>
</dbReference>